<keyword evidence="4" id="KW-1185">Reference proteome</keyword>
<evidence type="ECO:0000256" key="1">
    <source>
        <dbReference type="SAM" id="MobiDB-lite"/>
    </source>
</evidence>
<feature type="signal peptide" evidence="2">
    <location>
        <begin position="1"/>
        <end position="31"/>
    </location>
</feature>
<dbReference type="EMBL" id="PKSM01000001">
    <property type="protein sequence ID" value="POW23397.1"/>
    <property type="molecule type" value="Genomic_DNA"/>
</dbReference>
<feature type="chain" id="PRO_5015405792" evidence="2">
    <location>
        <begin position="32"/>
        <end position="1057"/>
    </location>
</feature>
<feature type="compositionally biased region" description="Basic and acidic residues" evidence="1">
    <location>
        <begin position="1047"/>
        <end position="1057"/>
    </location>
</feature>
<evidence type="ECO:0000313" key="3">
    <source>
        <dbReference type="EMBL" id="POW23397.1"/>
    </source>
</evidence>
<comment type="caution">
    <text evidence="3">The sequence shown here is derived from an EMBL/GenBank/DDBJ whole genome shotgun (WGS) entry which is preliminary data.</text>
</comment>
<keyword evidence="2" id="KW-0732">Signal</keyword>
<name>A0A2S4WNY4_9BASI</name>
<proteinExistence type="predicted"/>
<protein>
    <submittedName>
        <fullName evidence="3">Uncharacterized protein</fullName>
    </submittedName>
</protein>
<reference evidence="4" key="3">
    <citation type="journal article" date="2018" name="Mol. Plant Microbe Interact.">
        <title>Genome sequence resources for the wheat stripe rust pathogen (Puccinia striiformis f. sp. tritici) and the barley stripe rust pathogen (Puccinia striiformis f. sp. hordei).</title>
        <authorList>
            <person name="Xia C."/>
            <person name="Wang M."/>
            <person name="Yin C."/>
            <person name="Cornejo O.E."/>
            <person name="Hulbert S.H."/>
            <person name="Chen X."/>
        </authorList>
    </citation>
    <scope>NUCLEOTIDE SEQUENCE [LARGE SCALE GENOMIC DNA]</scope>
    <source>
        <strain evidence="4">93TX-2</strain>
    </source>
</reference>
<sequence>MIGPAISVILCHLAYLIIFTVTLNTPAGVVAHPSPVFKEAEEVGQDARGVSFDFNRSGSRGNGLSFGLTSPITYRSGNIYNDVKASHEDTLFDLVRQKDEMVSEYKAKITRKSYVGLLILLKKKGYPLLVEKMAAWETAYREHQLEESWFLPLRLYRRFFKKEQWKQDQLYHKLKKLRMISWSVGAVDPLEAQLAIKRLSILEYKGYDFSQEQGQLIEKLSQQAESMGSSKESIHFILDDEDKALINKITWKELVKKIDVKFTNEGTLFNLIKTKDETVSEYKSGINYYGYGEFVSLIEERYSPLSLERIAQLETAYREYRLEKLWYLPLRLYRRIFKSDQWKKDQLYLKLKKLRKIISSVGVINPPESQLAIERLSILEYKGFDFSKQQGQLIEKLSKQAESMGPLRYNRPFLLDAKDEALIDKIAWEEVVHDKIGEITSKMDVFKQIAGTQNGDAWDILEALKDMQLIMSYDTARWSPGTSRLLENINNLETGGDNLKLILDKKDRKTMENLELTRFRIYHEISPKKTLAAADERMIGPVILAILCHSAYLTLFTVILDAPAGVVAHPSPVFKEAEEVGQDARGVSFDFNRSGSRGNGLSFGVTSPITYRSGNIYNDVRAPREDTLHRTFYEDALFNFVKEKDEMVSEYRAKIDGKSYAEGDPLSLEEITALDTAYREHQLEQPLFPPLDFTEGSFKRTNGNEISVSQVEETPKDQRDSRPFRSQQAIKRLSILEYEGYDFSTEQGQLIEKLSEQADSMGSSRESIHFILDDEDKALINKITWKELVKKIDVKFTNEGTLFSLIKTKDETAFSLSLGRTAQLETAYREHRLEKLWYLPLRLYRMIFKQEQWKQDQLYLKLKKLRKISWSVGGVIPLDAQLAIERLSILEYKAGSMGPLYNRYFKLDAKDIELIEKIEWQKVIHDKIGEITLKMDIFKRIADTQNYEDARDIFEALKDMRLIMSYDTARWSSETSRLLENINNLETGGDNLKLILDEKDRKTMENLKLTRLRIYHEISPKKTPPAVDSANSQATEEVQTAQDGEDLEHRSEPSHSH</sequence>
<reference evidence="4" key="2">
    <citation type="journal article" date="2018" name="BMC Genomics">
        <title>Genomic insights into host adaptation between the wheat stripe rust pathogen (Puccinia striiformis f. sp. tritici) and the barley stripe rust pathogen (Puccinia striiformis f. sp. hordei).</title>
        <authorList>
            <person name="Xia C."/>
            <person name="Wang M."/>
            <person name="Yin C."/>
            <person name="Cornejo O.E."/>
            <person name="Hulbert S.H."/>
            <person name="Chen X."/>
        </authorList>
    </citation>
    <scope>NUCLEOTIDE SEQUENCE [LARGE SCALE GENOMIC DNA]</scope>
    <source>
        <strain evidence="4">93TX-2</strain>
    </source>
</reference>
<evidence type="ECO:0000256" key="2">
    <source>
        <dbReference type="SAM" id="SignalP"/>
    </source>
</evidence>
<dbReference type="VEuPathDB" id="FungiDB:PSTT_02679"/>
<gene>
    <name evidence="3" type="ORF">PSHT_00066</name>
</gene>
<accession>A0A2S4WNY4</accession>
<dbReference type="AlphaFoldDB" id="A0A2S4WNY4"/>
<evidence type="ECO:0000313" key="4">
    <source>
        <dbReference type="Proteomes" id="UP000238274"/>
    </source>
</evidence>
<organism evidence="3 4">
    <name type="scientific">Puccinia striiformis</name>
    <dbReference type="NCBI Taxonomy" id="27350"/>
    <lineage>
        <taxon>Eukaryota</taxon>
        <taxon>Fungi</taxon>
        <taxon>Dikarya</taxon>
        <taxon>Basidiomycota</taxon>
        <taxon>Pucciniomycotina</taxon>
        <taxon>Pucciniomycetes</taxon>
        <taxon>Pucciniales</taxon>
        <taxon>Pucciniaceae</taxon>
        <taxon>Puccinia</taxon>
    </lineage>
</organism>
<feature type="compositionally biased region" description="Polar residues" evidence="1">
    <location>
        <begin position="1029"/>
        <end position="1042"/>
    </location>
</feature>
<feature type="region of interest" description="Disordered" evidence="1">
    <location>
        <begin position="1020"/>
        <end position="1057"/>
    </location>
</feature>
<feature type="non-terminal residue" evidence="3">
    <location>
        <position position="1057"/>
    </location>
</feature>
<reference evidence="3 4" key="1">
    <citation type="submission" date="2017-12" db="EMBL/GenBank/DDBJ databases">
        <title>Gene loss provides genomic basis for host adaptation in cereal stripe rust fungi.</title>
        <authorList>
            <person name="Xia C."/>
        </authorList>
    </citation>
    <scope>NUCLEOTIDE SEQUENCE [LARGE SCALE GENOMIC DNA]</scope>
    <source>
        <strain evidence="3 4">93TX-2</strain>
    </source>
</reference>
<dbReference type="Proteomes" id="UP000238274">
    <property type="component" value="Unassembled WGS sequence"/>
</dbReference>
<dbReference type="VEuPathDB" id="FungiDB:PSHT_00066"/>